<proteinExistence type="predicted"/>
<dbReference type="EMBL" id="KQ086204">
    <property type="protein sequence ID" value="KLO06468.1"/>
    <property type="molecule type" value="Genomic_DNA"/>
</dbReference>
<evidence type="ECO:0000313" key="2">
    <source>
        <dbReference type="Proteomes" id="UP000053477"/>
    </source>
</evidence>
<dbReference type="InParanoid" id="A0A0H2RAG5"/>
<protein>
    <submittedName>
        <fullName evidence="1">Uncharacterized protein</fullName>
    </submittedName>
</protein>
<reference evidence="1 2" key="1">
    <citation type="submission" date="2015-04" db="EMBL/GenBank/DDBJ databases">
        <title>Complete genome sequence of Schizopora paradoxa KUC8140, a cosmopolitan wood degrader in East Asia.</title>
        <authorList>
            <consortium name="DOE Joint Genome Institute"/>
            <person name="Min B."/>
            <person name="Park H."/>
            <person name="Jang Y."/>
            <person name="Kim J.-J."/>
            <person name="Kim K.H."/>
            <person name="Pangilinan J."/>
            <person name="Lipzen A."/>
            <person name="Riley R."/>
            <person name="Grigoriev I.V."/>
            <person name="Spatafora J.W."/>
            <person name="Choi I.-G."/>
        </authorList>
    </citation>
    <scope>NUCLEOTIDE SEQUENCE [LARGE SCALE GENOMIC DNA]</scope>
    <source>
        <strain evidence="1 2">KUC8140</strain>
    </source>
</reference>
<gene>
    <name evidence="1" type="ORF">SCHPADRAFT_689093</name>
</gene>
<name>A0A0H2RAG5_9AGAM</name>
<dbReference type="AlphaFoldDB" id="A0A0H2RAG5"/>
<accession>A0A0H2RAG5</accession>
<organism evidence="1 2">
    <name type="scientific">Schizopora paradoxa</name>
    <dbReference type="NCBI Taxonomy" id="27342"/>
    <lineage>
        <taxon>Eukaryota</taxon>
        <taxon>Fungi</taxon>
        <taxon>Dikarya</taxon>
        <taxon>Basidiomycota</taxon>
        <taxon>Agaricomycotina</taxon>
        <taxon>Agaricomycetes</taxon>
        <taxon>Hymenochaetales</taxon>
        <taxon>Schizoporaceae</taxon>
        <taxon>Schizopora</taxon>
    </lineage>
</organism>
<dbReference type="Proteomes" id="UP000053477">
    <property type="component" value="Unassembled WGS sequence"/>
</dbReference>
<keyword evidence="2" id="KW-1185">Reference proteome</keyword>
<sequence>MYVMEIGRKRNHFQVLIVMFFLAVVNHDVRCARMLSRCFAIIKFMGAFSRFQTVMKRNRTKYLRIRMHLVLSDLEGTEKP</sequence>
<evidence type="ECO:0000313" key="1">
    <source>
        <dbReference type="EMBL" id="KLO06468.1"/>
    </source>
</evidence>